<feature type="compositionally biased region" description="Basic and acidic residues" evidence="1">
    <location>
        <begin position="481"/>
        <end position="502"/>
    </location>
</feature>
<feature type="compositionally biased region" description="Basic and acidic residues" evidence="1">
    <location>
        <begin position="215"/>
        <end position="225"/>
    </location>
</feature>
<feature type="region of interest" description="Disordered" evidence="1">
    <location>
        <begin position="162"/>
        <end position="196"/>
    </location>
</feature>
<gene>
    <name evidence="2" type="ORF">GEV33_006323</name>
</gene>
<accession>A0A8J6HMV2</accession>
<feature type="region of interest" description="Disordered" evidence="1">
    <location>
        <begin position="439"/>
        <end position="552"/>
    </location>
</feature>
<dbReference type="Proteomes" id="UP000719412">
    <property type="component" value="Unassembled WGS sequence"/>
</dbReference>
<feature type="region of interest" description="Disordered" evidence="1">
    <location>
        <begin position="401"/>
        <end position="427"/>
    </location>
</feature>
<dbReference type="AlphaFoldDB" id="A0A8J6HMV2"/>
<feature type="compositionally biased region" description="Polar residues" evidence="1">
    <location>
        <begin position="66"/>
        <end position="90"/>
    </location>
</feature>
<evidence type="ECO:0000313" key="2">
    <source>
        <dbReference type="EMBL" id="KAH0816468.1"/>
    </source>
</evidence>
<feature type="compositionally biased region" description="Polar residues" evidence="1">
    <location>
        <begin position="445"/>
        <end position="457"/>
    </location>
</feature>
<reference evidence="2" key="1">
    <citation type="journal article" date="2020" name="J Insects Food Feed">
        <title>The yellow mealworm (Tenebrio molitor) genome: a resource for the emerging insects as food and feed industry.</title>
        <authorList>
            <person name="Eriksson T."/>
            <person name="Andere A."/>
            <person name="Kelstrup H."/>
            <person name="Emery V."/>
            <person name="Picard C."/>
        </authorList>
    </citation>
    <scope>NUCLEOTIDE SEQUENCE</scope>
    <source>
        <strain evidence="2">Stoneville</strain>
        <tissue evidence="2">Whole head</tissue>
    </source>
</reference>
<dbReference type="EMBL" id="JABDTM020021486">
    <property type="protein sequence ID" value="KAH0816468.1"/>
    <property type="molecule type" value="Genomic_DNA"/>
</dbReference>
<evidence type="ECO:0000313" key="3">
    <source>
        <dbReference type="Proteomes" id="UP000719412"/>
    </source>
</evidence>
<name>A0A8J6HMV2_TENMO</name>
<comment type="caution">
    <text evidence="2">The sequence shown here is derived from an EMBL/GenBank/DDBJ whole genome shotgun (WGS) entry which is preliminary data.</text>
</comment>
<protein>
    <submittedName>
        <fullName evidence="2">Uncharacterized protein</fullName>
    </submittedName>
</protein>
<organism evidence="2 3">
    <name type="scientific">Tenebrio molitor</name>
    <name type="common">Yellow mealworm beetle</name>
    <dbReference type="NCBI Taxonomy" id="7067"/>
    <lineage>
        <taxon>Eukaryota</taxon>
        <taxon>Metazoa</taxon>
        <taxon>Ecdysozoa</taxon>
        <taxon>Arthropoda</taxon>
        <taxon>Hexapoda</taxon>
        <taxon>Insecta</taxon>
        <taxon>Pterygota</taxon>
        <taxon>Neoptera</taxon>
        <taxon>Endopterygota</taxon>
        <taxon>Coleoptera</taxon>
        <taxon>Polyphaga</taxon>
        <taxon>Cucujiformia</taxon>
        <taxon>Tenebrionidae</taxon>
        <taxon>Tenebrio</taxon>
    </lineage>
</organism>
<feature type="region of interest" description="Disordered" evidence="1">
    <location>
        <begin position="62"/>
        <end position="99"/>
    </location>
</feature>
<proteinExistence type="predicted"/>
<feature type="region of interest" description="Disordered" evidence="1">
    <location>
        <begin position="215"/>
        <end position="259"/>
    </location>
</feature>
<feature type="compositionally biased region" description="Basic residues" evidence="1">
    <location>
        <begin position="226"/>
        <end position="236"/>
    </location>
</feature>
<feature type="compositionally biased region" description="Low complexity" evidence="1">
    <location>
        <begin position="458"/>
        <end position="480"/>
    </location>
</feature>
<feature type="compositionally biased region" description="Basic and acidic residues" evidence="1">
    <location>
        <begin position="509"/>
        <end position="520"/>
    </location>
</feature>
<reference evidence="2" key="2">
    <citation type="submission" date="2021-08" db="EMBL/GenBank/DDBJ databases">
        <authorList>
            <person name="Eriksson T."/>
        </authorList>
    </citation>
    <scope>NUCLEOTIDE SEQUENCE</scope>
    <source>
        <strain evidence="2">Stoneville</strain>
        <tissue evidence="2">Whole head</tissue>
    </source>
</reference>
<sequence>MNAFDGLIDDLNKADFDFIENHLKDIDDLNKVVSRYVARVNESIQEYQRTGESDISNLLISDDCESGNQSQGTSTESRSSKENIQPVQTNLKKEPPSLTKRTRRNAAFKEILQNVKIERDLSLSLTLRRPEGVQGTFQNAYVKVEKMSLDNTEWSMSNDVEKMSAPTQSAPRTKKNTQIKQAEIDEQVENDNRDSDVIMEDVTVTIVNIVNKDEGEKKQEQERKTRTNRKVKKRKTTRSESPGDEEWGSNKKRSKSNQEEITEMHYEDAVLVLGQNQETNNITRILKSQINENLEATQNVNANETNNATNATCNMNATVIVDSPKYIKDIVTVTAENLMTDDGSEDKVTKKNPPKPIRTVSKPPKEIFSPFEHNPVKKKVAAFEKLKEIEEANAIPARITRTKTKAKVNQQEEPESNEATENAVKSAVKEKAKVFKPLTSKFLPTFTSPAMKQSRTNASNVSSESLLSGKSASALKASQAEYREREKKRIEKEKEAKKKRDALILAQIEESKRKREEKQLKAQQQREAPEKEKLKLKDKRHKQWMAGQEERKQKYKQELEKNILGKIRAIKEKKEEQRIEEKMKVATLAKQNDGMSRMPQKKKSQVPLYLRTEAPLLPTDDCYDSDAEEYRNSDDEWASEKILECMQKCQLTAREAVKNTFFSVQAQTPDLQDIFEVITPHKLKRSSSAIWHKPPRCTMIPTLEDHVETDELNDE</sequence>
<feature type="region of interest" description="Disordered" evidence="1">
    <location>
        <begin position="342"/>
        <end position="370"/>
    </location>
</feature>
<evidence type="ECO:0000256" key="1">
    <source>
        <dbReference type="SAM" id="MobiDB-lite"/>
    </source>
</evidence>
<keyword evidence="3" id="KW-1185">Reference proteome</keyword>